<feature type="compositionally biased region" description="Basic and acidic residues" evidence="1">
    <location>
        <begin position="326"/>
        <end position="337"/>
    </location>
</feature>
<reference evidence="2" key="1">
    <citation type="submission" date="2020-11" db="EMBL/GenBank/DDBJ databases">
        <authorList>
            <consortium name="DOE Joint Genome Institute"/>
            <person name="Ahrendt S."/>
            <person name="Riley R."/>
            <person name="Andreopoulos W."/>
            <person name="Labutti K."/>
            <person name="Pangilinan J."/>
            <person name="Ruiz-Duenas F.J."/>
            <person name="Barrasa J.M."/>
            <person name="Sanchez-Garcia M."/>
            <person name="Camarero S."/>
            <person name="Miyauchi S."/>
            <person name="Serrano A."/>
            <person name="Linde D."/>
            <person name="Babiker R."/>
            <person name="Drula E."/>
            <person name="Ayuso-Fernandez I."/>
            <person name="Pacheco R."/>
            <person name="Padilla G."/>
            <person name="Ferreira P."/>
            <person name="Barriuso J."/>
            <person name="Kellner H."/>
            <person name="Castanera R."/>
            <person name="Alfaro M."/>
            <person name="Ramirez L."/>
            <person name="Pisabarro A.G."/>
            <person name="Kuo A."/>
            <person name="Tritt A."/>
            <person name="Lipzen A."/>
            <person name="He G."/>
            <person name="Yan M."/>
            <person name="Ng V."/>
            <person name="Cullen D."/>
            <person name="Martin F."/>
            <person name="Rosso M.-N."/>
            <person name="Henrissat B."/>
            <person name="Hibbett D."/>
            <person name="Martinez A.T."/>
            <person name="Grigoriev I.V."/>
        </authorList>
    </citation>
    <scope>NUCLEOTIDE SEQUENCE</scope>
    <source>
        <strain evidence="2">ATCC 90797</strain>
    </source>
</reference>
<feature type="region of interest" description="Disordered" evidence="1">
    <location>
        <begin position="130"/>
        <end position="188"/>
    </location>
</feature>
<evidence type="ECO:0000313" key="3">
    <source>
        <dbReference type="Proteomes" id="UP000807025"/>
    </source>
</evidence>
<proteinExistence type="predicted"/>
<feature type="region of interest" description="Disordered" evidence="1">
    <location>
        <begin position="404"/>
        <end position="431"/>
    </location>
</feature>
<dbReference type="OrthoDB" id="3003645at2759"/>
<evidence type="ECO:0000256" key="1">
    <source>
        <dbReference type="SAM" id="MobiDB-lite"/>
    </source>
</evidence>
<comment type="caution">
    <text evidence="2">The sequence shown here is derived from an EMBL/GenBank/DDBJ whole genome shotgun (WGS) entry which is preliminary data.</text>
</comment>
<accession>A0A9P6A867</accession>
<organism evidence="2 3">
    <name type="scientific">Pleurotus eryngii</name>
    <name type="common">Boletus of the steppes</name>
    <dbReference type="NCBI Taxonomy" id="5323"/>
    <lineage>
        <taxon>Eukaryota</taxon>
        <taxon>Fungi</taxon>
        <taxon>Dikarya</taxon>
        <taxon>Basidiomycota</taxon>
        <taxon>Agaricomycotina</taxon>
        <taxon>Agaricomycetes</taxon>
        <taxon>Agaricomycetidae</taxon>
        <taxon>Agaricales</taxon>
        <taxon>Pleurotineae</taxon>
        <taxon>Pleurotaceae</taxon>
        <taxon>Pleurotus</taxon>
    </lineage>
</organism>
<dbReference type="AlphaFoldDB" id="A0A9P6A867"/>
<keyword evidence="3" id="KW-1185">Reference proteome</keyword>
<feature type="compositionally biased region" description="Acidic residues" evidence="1">
    <location>
        <begin position="419"/>
        <end position="428"/>
    </location>
</feature>
<feature type="region of interest" description="Disordered" evidence="1">
    <location>
        <begin position="33"/>
        <end position="52"/>
    </location>
</feature>
<feature type="compositionally biased region" description="Low complexity" evidence="1">
    <location>
        <begin position="267"/>
        <end position="282"/>
    </location>
</feature>
<feature type="compositionally biased region" description="Basic residues" evidence="1">
    <location>
        <begin position="240"/>
        <end position="266"/>
    </location>
</feature>
<evidence type="ECO:0000313" key="2">
    <source>
        <dbReference type="EMBL" id="KAF9499995.1"/>
    </source>
</evidence>
<sequence>MSHPSTDACDDERFSEVEDGAMERLDHTTSIAARSASVILPPEPSKPSPCRTTALTTPPAFPSASPPLDPPMATSIPRPGLANLTLHSPSATIVGTPFALDTDIPRFEYPFPDTSLALPGLYEYNNMSSGGGGRSGVPALSHPSSSASTSCTSSAAPSPSHPPSLTHQHHDPHHHQHQHQHSQHPRQPVHIVSRHATHPIHITHIAHPHANHPISQSPPGSAFPLALTSSLTSASAKLSHSSHPHAHSHQHTHIHAHSNSHSHSHSNTHPSQQSQHHPLSPNASALLADSDREEPPVPPGLLKKKHRWSLGLLSTPQRKPGGLRAGEQRRSATMDRHTTVDHANHKILKIDGDGNGGDGHEGNGAEYFDVSPGSCTSESSASTTSSFAGDALHALHALHISDSDMLQGSDAEPSKLGVEEEGEEEEEERTVKVERTVTVGAIEALGAMGVKANVKALAVPAP</sequence>
<name>A0A9P6A867_PLEER</name>
<feature type="compositionally biased region" description="Basic residues" evidence="1">
    <location>
        <begin position="170"/>
        <end position="184"/>
    </location>
</feature>
<dbReference type="Proteomes" id="UP000807025">
    <property type="component" value="Unassembled WGS sequence"/>
</dbReference>
<gene>
    <name evidence="2" type="ORF">BDN71DRAFT_1502481</name>
</gene>
<feature type="compositionally biased region" description="Low complexity" evidence="1">
    <location>
        <begin position="136"/>
        <end position="166"/>
    </location>
</feature>
<feature type="region of interest" description="Disordered" evidence="1">
    <location>
        <begin position="234"/>
        <end position="337"/>
    </location>
</feature>
<protein>
    <submittedName>
        <fullName evidence="2">Uncharacterized protein</fullName>
    </submittedName>
</protein>
<dbReference type="EMBL" id="MU154529">
    <property type="protein sequence ID" value="KAF9499995.1"/>
    <property type="molecule type" value="Genomic_DNA"/>
</dbReference>